<dbReference type="RefSeq" id="WP_344801169.1">
    <property type="nucleotide sequence ID" value="NZ_BAABAB010000002.1"/>
</dbReference>
<evidence type="ECO:0000256" key="4">
    <source>
        <dbReference type="PROSITE-ProRule" id="PRU01100"/>
    </source>
</evidence>
<dbReference type="PANTHER" id="PTHR40079:SF4">
    <property type="entry name" value="GH26 DOMAIN-CONTAINING PROTEIN-RELATED"/>
    <property type="match status" value="1"/>
</dbReference>
<keyword evidence="3 4" id="KW-0326">Glycosidase</keyword>
<comment type="caution">
    <text evidence="7">The sequence shown here is derived from an EMBL/GenBank/DDBJ whole genome shotgun (WGS) entry which is preliminary data.</text>
</comment>
<keyword evidence="2 4" id="KW-0378">Hydrolase</keyword>
<evidence type="ECO:0000256" key="3">
    <source>
        <dbReference type="ARBA" id="ARBA00023295"/>
    </source>
</evidence>
<reference evidence="8" key="1">
    <citation type="journal article" date="2019" name="Int. J. Syst. Evol. Microbiol.">
        <title>The Global Catalogue of Microorganisms (GCM) 10K type strain sequencing project: providing services to taxonomists for standard genome sequencing and annotation.</title>
        <authorList>
            <consortium name="The Broad Institute Genomics Platform"/>
            <consortium name="The Broad Institute Genome Sequencing Center for Infectious Disease"/>
            <person name="Wu L."/>
            <person name="Ma J."/>
        </authorList>
    </citation>
    <scope>NUCLEOTIDE SEQUENCE [LARGE SCALE GENOMIC DNA]</scope>
    <source>
        <strain evidence="8">JCM 16929</strain>
    </source>
</reference>
<keyword evidence="8" id="KW-1185">Reference proteome</keyword>
<evidence type="ECO:0000256" key="1">
    <source>
        <dbReference type="ARBA" id="ARBA00007754"/>
    </source>
</evidence>
<dbReference type="Pfam" id="PF02156">
    <property type="entry name" value="Glyco_hydro_26"/>
    <property type="match status" value="1"/>
</dbReference>
<dbReference type="InterPro" id="IPR000805">
    <property type="entry name" value="Glyco_hydro_26"/>
</dbReference>
<evidence type="ECO:0000256" key="2">
    <source>
        <dbReference type="ARBA" id="ARBA00022801"/>
    </source>
</evidence>
<dbReference type="EMBL" id="BAABAB010000002">
    <property type="protein sequence ID" value="GAA3603614.1"/>
    <property type="molecule type" value="Genomic_DNA"/>
</dbReference>
<feature type="signal peptide" evidence="5">
    <location>
        <begin position="1"/>
        <end position="28"/>
    </location>
</feature>
<dbReference type="InterPro" id="IPR022790">
    <property type="entry name" value="GH26_dom"/>
</dbReference>
<sequence length="344" mass="37130">MTRPHLWARAVACLAGLFCVIAGPACSAATPRGSAATTSTTVNKIEWGVYTGPGAKGVNGATSFAAKTGIPVVRVLDFLPDDSWSAMTGADWLINAHRGTPYHLELSVPLLPRTGATLSACASGSYNQHWRTIAKKLVAAGLGDSTIRAGWEFNGSWYTWSAKGKVGAFIGCYRQLVTTMRAAAPKLTFSWTVNNGSNAMSADEAWPGPSYVDVIGVDVYDYDYRWYPPAAGTTMDQARTESWKWALHGTRGLRYWSAFAAARNKPLALAEWGLAWRSDGHAGGDNAIFVNGILDFVYDPTSRVQYATYFNNNDSTSLKHNVTAANQVFPTASKVLSQRVKAGR</sequence>
<keyword evidence="5" id="KW-0732">Signal</keyword>
<dbReference type="Proteomes" id="UP001501490">
    <property type="component" value="Unassembled WGS sequence"/>
</dbReference>
<feature type="domain" description="GH26" evidence="6">
    <location>
        <begin position="28"/>
        <end position="339"/>
    </location>
</feature>
<dbReference type="SUPFAM" id="SSF51445">
    <property type="entry name" value="(Trans)glycosidases"/>
    <property type="match status" value="1"/>
</dbReference>
<protein>
    <recommendedName>
        <fullName evidence="6">GH26 domain-containing protein</fullName>
    </recommendedName>
</protein>
<feature type="chain" id="PRO_5046178391" description="GH26 domain-containing protein" evidence="5">
    <location>
        <begin position="29"/>
        <end position="344"/>
    </location>
</feature>
<evidence type="ECO:0000313" key="8">
    <source>
        <dbReference type="Proteomes" id="UP001501490"/>
    </source>
</evidence>
<comment type="similarity">
    <text evidence="1 4">Belongs to the glycosyl hydrolase 26 family.</text>
</comment>
<dbReference type="PANTHER" id="PTHR40079">
    <property type="entry name" value="MANNAN ENDO-1,4-BETA-MANNOSIDASE E-RELATED"/>
    <property type="match status" value="1"/>
</dbReference>
<proteinExistence type="inferred from homology"/>
<accession>A0ABP6ZE67</accession>
<gene>
    <name evidence="7" type="ORF">GCM10022236_01660</name>
</gene>
<evidence type="ECO:0000259" key="6">
    <source>
        <dbReference type="PROSITE" id="PS51764"/>
    </source>
</evidence>
<dbReference type="PROSITE" id="PS51764">
    <property type="entry name" value="GH26"/>
    <property type="match status" value="1"/>
</dbReference>
<name>A0ABP6ZE67_9ACTN</name>
<feature type="active site" description="Nucleophile" evidence="4">
    <location>
        <position position="271"/>
    </location>
</feature>
<dbReference type="Gene3D" id="3.20.20.80">
    <property type="entry name" value="Glycosidases"/>
    <property type="match status" value="1"/>
</dbReference>
<organism evidence="7 8">
    <name type="scientific">Microlunatus ginsengisoli</name>
    <dbReference type="NCBI Taxonomy" id="363863"/>
    <lineage>
        <taxon>Bacteria</taxon>
        <taxon>Bacillati</taxon>
        <taxon>Actinomycetota</taxon>
        <taxon>Actinomycetes</taxon>
        <taxon>Propionibacteriales</taxon>
        <taxon>Propionibacteriaceae</taxon>
        <taxon>Microlunatus</taxon>
    </lineage>
</organism>
<evidence type="ECO:0000256" key="5">
    <source>
        <dbReference type="SAM" id="SignalP"/>
    </source>
</evidence>
<evidence type="ECO:0000313" key="7">
    <source>
        <dbReference type="EMBL" id="GAA3603614.1"/>
    </source>
</evidence>
<dbReference type="InterPro" id="IPR017853">
    <property type="entry name" value="GH"/>
</dbReference>
<feature type="active site" description="Proton donor" evidence="4">
    <location>
        <position position="152"/>
    </location>
</feature>